<comment type="caution">
    <text evidence="1">The sequence shown here is derived from an EMBL/GenBank/DDBJ whole genome shotgun (WGS) entry which is preliminary data.</text>
</comment>
<reference evidence="1 2" key="1">
    <citation type="submission" date="2016-08" db="EMBL/GenBank/DDBJ databases">
        <title>A new outlook on sporulation: Clostridium algidixylanolyticum.</title>
        <authorList>
            <person name="Poppleton D.I."/>
            <person name="Gribaldo S."/>
        </authorList>
    </citation>
    <scope>NUCLEOTIDE SEQUENCE [LARGE SCALE GENOMIC DNA]</scope>
    <source>
        <strain evidence="1 2">SPL73</strain>
    </source>
</reference>
<dbReference type="Proteomes" id="UP000284277">
    <property type="component" value="Unassembled WGS sequence"/>
</dbReference>
<keyword evidence="2" id="KW-1185">Reference proteome</keyword>
<proteinExistence type="predicted"/>
<evidence type="ECO:0000313" key="1">
    <source>
        <dbReference type="EMBL" id="RKD32234.1"/>
    </source>
</evidence>
<evidence type="ECO:0000313" key="2">
    <source>
        <dbReference type="Proteomes" id="UP000284277"/>
    </source>
</evidence>
<protein>
    <recommendedName>
        <fullName evidence="3">Transcriptional regulator</fullName>
    </recommendedName>
</protein>
<accession>A0A419T3V0</accession>
<organism evidence="1 2">
    <name type="scientific">Lacrimispora algidixylanolytica</name>
    <dbReference type="NCBI Taxonomy" id="94868"/>
    <lineage>
        <taxon>Bacteria</taxon>
        <taxon>Bacillati</taxon>
        <taxon>Bacillota</taxon>
        <taxon>Clostridia</taxon>
        <taxon>Lachnospirales</taxon>
        <taxon>Lachnospiraceae</taxon>
        <taxon>Lacrimispora</taxon>
    </lineage>
</organism>
<name>A0A419T3V0_9FIRM</name>
<dbReference type="EMBL" id="MCIA01000013">
    <property type="protein sequence ID" value="RKD32234.1"/>
    <property type="molecule type" value="Genomic_DNA"/>
</dbReference>
<dbReference type="OrthoDB" id="1912087at2"/>
<gene>
    <name evidence="1" type="ORF">BET01_17925</name>
</gene>
<evidence type="ECO:0008006" key="3">
    <source>
        <dbReference type="Google" id="ProtNLM"/>
    </source>
</evidence>
<dbReference type="AlphaFoldDB" id="A0A419T3V0"/>
<sequence length="87" mass="10001">MTDTVRLKEEIKRSGLKKGWIALELGLSSYGFHRKINNESEFKAGEIKNLCQLLKITSLKKKEEIFFNDGVDKITTKTRKLESKGLK</sequence>